<dbReference type="Proteomes" id="UP000187209">
    <property type="component" value="Unassembled WGS sequence"/>
</dbReference>
<proteinExistence type="predicted"/>
<comment type="caution">
    <text evidence="1">The sequence shown here is derived from an EMBL/GenBank/DDBJ whole genome shotgun (WGS) entry which is preliminary data.</text>
</comment>
<keyword evidence="2" id="KW-1185">Reference proteome</keyword>
<dbReference type="EMBL" id="MPUH01000094">
    <property type="protein sequence ID" value="OMJ90841.1"/>
    <property type="molecule type" value="Genomic_DNA"/>
</dbReference>
<accession>A0A1R2CPB6</accession>
<dbReference type="InterPro" id="IPR015915">
    <property type="entry name" value="Kelch-typ_b-propeller"/>
</dbReference>
<protein>
    <submittedName>
        <fullName evidence="1">Uncharacterized protein</fullName>
    </submittedName>
</protein>
<name>A0A1R2CPB6_9CILI</name>
<dbReference type="SUPFAM" id="SSF117281">
    <property type="entry name" value="Kelch motif"/>
    <property type="match status" value="1"/>
</dbReference>
<organism evidence="1 2">
    <name type="scientific">Stentor coeruleus</name>
    <dbReference type="NCBI Taxonomy" id="5963"/>
    <lineage>
        <taxon>Eukaryota</taxon>
        <taxon>Sar</taxon>
        <taxon>Alveolata</taxon>
        <taxon>Ciliophora</taxon>
        <taxon>Postciliodesmatophora</taxon>
        <taxon>Heterotrichea</taxon>
        <taxon>Heterotrichida</taxon>
        <taxon>Stentoridae</taxon>
        <taxon>Stentor</taxon>
    </lineage>
</organism>
<gene>
    <name evidence="1" type="ORF">SteCoe_6712</name>
</gene>
<dbReference type="AlphaFoldDB" id="A0A1R2CPB6"/>
<evidence type="ECO:0000313" key="2">
    <source>
        <dbReference type="Proteomes" id="UP000187209"/>
    </source>
</evidence>
<sequence length="250" mass="27954">MPNNDIGPSVITDLSSGCPTFLSLVDEKISTLNYPINTGSRLVLLSGNRVLIINSKSVFILDLQTMKKSPCPDLKTYRENFSAVLFDNIVLVTGGESVNELEICEAFDGNEWFTLTKMNISRSWHSSIVWNEIVYVFGGLRTSSIERLKGKWEVLQTKLPWNINRIGLSCFNDRLLVVGGEVLGTGYSTAGWEFDKESLKLLATKPCPAQGLFYSQGAFYKDSCYFLTGGLVILYNTLYRSWAISQKLTN</sequence>
<dbReference type="Gene3D" id="2.120.10.80">
    <property type="entry name" value="Kelch-type beta propeller"/>
    <property type="match status" value="1"/>
</dbReference>
<dbReference type="OrthoDB" id="289437at2759"/>
<reference evidence="1 2" key="1">
    <citation type="submission" date="2016-11" db="EMBL/GenBank/DDBJ databases">
        <title>The macronuclear genome of Stentor coeruleus: a giant cell with tiny introns.</title>
        <authorList>
            <person name="Slabodnick M."/>
            <person name="Ruby J.G."/>
            <person name="Reiff S.B."/>
            <person name="Swart E.C."/>
            <person name="Gosai S."/>
            <person name="Prabakaran S."/>
            <person name="Witkowska E."/>
            <person name="Larue G.E."/>
            <person name="Fisher S."/>
            <person name="Freeman R.M."/>
            <person name="Gunawardena J."/>
            <person name="Chu W."/>
            <person name="Stover N.A."/>
            <person name="Gregory B.D."/>
            <person name="Nowacki M."/>
            <person name="Derisi J."/>
            <person name="Roy S.W."/>
            <person name="Marshall W.F."/>
            <person name="Sood P."/>
        </authorList>
    </citation>
    <scope>NUCLEOTIDE SEQUENCE [LARGE SCALE GENOMIC DNA]</scope>
    <source>
        <strain evidence="1">WM001</strain>
    </source>
</reference>
<evidence type="ECO:0000313" key="1">
    <source>
        <dbReference type="EMBL" id="OMJ90841.1"/>
    </source>
</evidence>